<evidence type="ECO:0000313" key="2">
    <source>
        <dbReference type="Proteomes" id="UP001596250"/>
    </source>
</evidence>
<reference evidence="2" key="1">
    <citation type="journal article" date="2019" name="Int. J. Syst. Evol. Microbiol.">
        <title>The Global Catalogue of Microorganisms (GCM) 10K type strain sequencing project: providing services to taxonomists for standard genome sequencing and annotation.</title>
        <authorList>
            <consortium name="The Broad Institute Genomics Platform"/>
            <consortium name="The Broad Institute Genome Sequencing Center for Infectious Disease"/>
            <person name="Wu L."/>
            <person name="Ma J."/>
        </authorList>
    </citation>
    <scope>NUCLEOTIDE SEQUENCE [LARGE SCALE GENOMIC DNA]</scope>
    <source>
        <strain evidence="2">CCM 8749</strain>
    </source>
</reference>
<evidence type="ECO:0000313" key="1">
    <source>
        <dbReference type="EMBL" id="MFC5987540.1"/>
    </source>
</evidence>
<protein>
    <submittedName>
        <fullName evidence="1">Uncharacterized protein</fullName>
    </submittedName>
</protein>
<keyword evidence="2" id="KW-1185">Reference proteome</keyword>
<sequence length="57" mass="6473">MPFGPYHSGVTLLPQGPSPEKQPLFYISRSHPLLIPKIGARPPYYCNPKYAPYYPII</sequence>
<dbReference type="Proteomes" id="UP001596250">
    <property type="component" value="Unassembled WGS sequence"/>
</dbReference>
<accession>A0ABW1IR04</accession>
<comment type="caution">
    <text evidence="1">The sequence shown here is derived from an EMBL/GenBank/DDBJ whole genome shotgun (WGS) entry which is preliminary data.</text>
</comment>
<proteinExistence type="predicted"/>
<gene>
    <name evidence="1" type="ORF">ACFPXP_14125</name>
</gene>
<dbReference type="EMBL" id="JBHSQV010000165">
    <property type="protein sequence ID" value="MFC5987540.1"/>
    <property type="molecule type" value="Genomic_DNA"/>
</dbReference>
<organism evidence="1 2">
    <name type="scientific">Marinicrinis lubricantis</name>
    <dbReference type="NCBI Taxonomy" id="2086470"/>
    <lineage>
        <taxon>Bacteria</taxon>
        <taxon>Bacillati</taxon>
        <taxon>Bacillota</taxon>
        <taxon>Bacilli</taxon>
        <taxon>Bacillales</taxon>
        <taxon>Paenibacillaceae</taxon>
    </lineage>
</organism>
<name>A0ABW1IR04_9BACL</name>
<dbReference type="RefSeq" id="WP_379894936.1">
    <property type="nucleotide sequence ID" value="NZ_CBCSCT010000038.1"/>
</dbReference>